<feature type="chain" id="PRO_5010384954" evidence="1">
    <location>
        <begin position="23"/>
        <end position="328"/>
    </location>
</feature>
<organism evidence="2 3">
    <name type="scientific">Sedimentitalea nanhaiensis</name>
    <dbReference type="NCBI Taxonomy" id="999627"/>
    <lineage>
        <taxon>Bacteria</taxon>
        <taxon>Pseudomonadati</taxon>
        <taxon>Pseudomonadota</taxon>
        <taxon>Alphaproteobacteria</taxon>
        <taxon>Rhodobacterales</taxon>
        <taxon>Paracoccaceae</taxon>
        <taxon>Sedimentitalea</taxon>
    </lineage>
</organism>
<evidence type="ECO:0000313" key="2">
    <source>
        <dbReference type="EMBL" id="SFU15153.1"/>
    </source>
</evidence>
<protein>
    <submittedName>
        <fullName evidence="2">Uncharacterized protein</fullName>
    </submittedName>
</protein>
<accession>A0A1I7DU31</accession>
<evidence type="ECO:0000313" key="3">
    <source>
        <dbReference type="Proteomes" id="UP000182466"/>
    </source>
</evidence>
<dbReference type="AlphaFoldDB" id="A0A1I7DU31"/>
<name>A0A1I7DU31_9RHOB</name>
<gene>
    <name evidence="2" type="ORF">SAMN05216236_13443</name>
</gene>
<dbReference type="PROSITE" id="PS51257">
    <property type="entry name" value="PROKAR_LIPOPROTEIN"/>
    <property type="match status" value="1"/>
</dbReference>
<sequence length="328" mass="34591">MGRFLGACLIGVGGCFSSTASAGCPVGQEIFMSCQIADRDTEVMVCSDDQVATYSYGPVGGAPDFFLSEPVTLVDFEPWSGLGKAIHENVTFYNGAFSYEVGGGFERPFSDEEMQLGPQHFGWVEVAQNGKTLSRLECIPDTVTYGFGDGGLYAAKLAAGLVWDDRSKTWVPAAPGQASLLGSETRLPDDGDCLPATEFALRGVAMGDPLMSLGKLGSPEASGVFLAGEEVDRMTLAGMDIDIFRNVVIGMSATTALWEMPSGLRVGLTRGEVTQILGRAPGGATSTAEKFSVLGCLEDRDSFAKLYAVIVFGPDKRVQSISLASLAP</sequence>
<dbReference type="Proteomes" id="UP000182466">
    <property type="component" value="Unassembled WGS sequence"/>
</dbReference>
<evidence type="ECO:0000256" key="1">
    <source>
        <dbReference type="SAM" id="SignalP"/>
    </source>
</evidence>
<proteinExistence type="predicted"/>
<keyword evidence="3" id="KW-1185">Reference proteome</keyword>
<dbReference type="eggNOG" id="COG0790">
    <property type="taxonomic scope" value="Bacteria"/>
</dbReference>
<reference evidence="2 3" key="1">
    <citation type="submission" date="2016-10" db="EMBL/GenBank/DDBJ databases">
        <authorList>
            <person name="de Groot N.N."/>
        </authorList>
    </citation>
    <scope>NUCLEOTIDE SEQUENCE [LARGE SCALE GENOMIC DNA]</scope>
    <source>
        <strain evidence="2 3">CGMCC 1.10959</strain>
    </source>
</reference>
<keyword evidence="1" id="KW-0732">Signal</keyword>
<dbReference type="EMBL" id="FPAW01000034">
    <property type="protein sequence ID" value="SFU15153.1"/>
    <property type="molecule type" value="Genomic_DNA"/>
</dbReference>
<feature type="signal peptide" evidence="1">
    <location>
        <begin position="1"/>
        <end position="22"/>
    </location>
</feature>